<protein>
    <recommendedName>
        <fullName evidence="3">CobW/HypB/UreG nucleotide-binding domain-containing protein</fullName>
    </recommendedName>
</protein>
<proteinExistence type="predicted"/>
<gene>
    <name evidence="1" type="ORF">DHf2319_08235</name>
</gene>
<dbReference type="Proteomes" id="UP000831607">
    <property type="component" value="Chromosome"/>
</dbReference>
<evidence type="ECO:0008006" key="3">
    <source>
        <dbReference type="Google" id="ProtNLM"/>
    </source>
</evidence>
<sequence>MFSKTNLTAEQHLVQILRSDHTDRRLPVLVLLNATPQRVSNVLLTGLVASDLGRLVVFAANTSANDWPTELRTVLIGTDELADSQGCLCCSMRSELAGSLSRLFLRLLRRQEPEVAGILIVTQASTDSALVKTLQHAPFLGQRFRLVASLPLESA</sequence>
<organism evidence="1 2">
    <name type="scientific">Orrella daihaiensis</name>
    <dbReference type="NCBI Taxonomy" id="2782176"/>
    <lineage>
        <taxon>Bacteria</taxon>
        <taxon>Pseudomonadati</taxon>
        <taxon>Pseudomonadota</taxon>
        <taxon>Betaproteobacteria</taxon>
        <taxon>Burkholderiales</taxon>
        <taxon>Alcaligenaceae</taxon>
        <taxon>Orrella</taxon>
    </lineage>
</organism>
<evidence type="ECO:0000313" key="2">
    <source>
        <dbReference type="Proteomes" id="UP000831607"/>
    </source>
</evidence>
<dbReference type="EMBL" id="CP063982">
    <property type="protein sequence ID" value="UOD49468.1"/>
    <property type="molecule type" value="Genomic_DNA"/>
</dbReference>
<dbReference type="RefSeq" id="WP_243477672.1">
    <property type="nucleotide sequence ID" value="NZ_CP063982.1"/>
</dbReference>
<reference evidence="1 2" key="1">
    <citation type="submission" date="2020-11" db="EMBL/GenBank/DDBJ databases">
        <title>Algicoccus daihaiensis sp.nov., isolated from Daihai Lake in Inner Mongolia.</title>
        <authorList>
            <person name="Kai J."/>
        </authorList>
    </citation>
    <scope>NUCLEOTIDE SEQUENCE [LARGE SCALE GENOMIC DNA]</scope>
    <source>
        <strain evidence="2">f23</strain>
    </source>
</reference>
<evidence type="ECO:0000313" key="1">
    <source>
        <dbReference type="EMBL" id="UOD49468.1"/>
    </source>
</evidence>
<accession>A0ABY4AGQ6</accession>
<name>A0ABY4AGQ6_9BURK</name>
<keyword evidence="2" id="KW-1185">Reference proteome</keyword>